<accession>A0A9P8P3F7</accession>
<sequence length="73" mass="7956">MSLVSSLAMKRSGHCNLTGFVMLTSSCEVEGKELELESLEGSSSFVILLVPRCRLLKDPDLLRPSESGTFPLL</sequence>
<organism evidence="1 2">
    <name type="scientific">Ogataea polymorpha</name>
    <dbReference type="NCBI Taxonomy" id="460523"/>
    <lineage>
        <taxon>Eukaryota</taxon>
        <taxon>Fungi</taxon>
        <taxon>Dikarya</taxon>
        <taxon>Ascomycota</taxon>
        <taxon>Saccharomycotina</taxon>
        <taxon>Pichiomycetes</taxon>
        <taxon>Pichiales</taxon>
        <taxon>Pichiaceae</taxon>
        <taxon>Ogataea</taxon>
    </lineage>
</organism>
<gene>
    <name evidence="1" type="ORF">OGATHE_003673</name>
</gene>
<name>A0A9P8P3F7_9ASCO</name>
<dbReference type="AlphaFoldDB" id="A0A9P8P3F7"/>
<evidence type="ECO:0000313" key="2">
    <source>
        <dbReference type="Proteomes" id="UP000788993"/>
    </source>
</evidence>
<reference evidence="1" key="2">
    <citation type="submission" date="2021-01" db="EMBL/GenBank/DDBJ databases">
        <authorList>
            <person name="Schikora-Tamarit M.A."/>
        </authorList>
    </citation>
    <scope>NUCLEOTIDE SEQUENCE</scope>
    <source>
        <strain evidence="1">NCAIM Y.01608</strain>
    </source>
</reference>
<dbReference type="EMBL" id="JAEUBD010001178">
    <property type="protein sequence ID" value="KAH3664858.1"/>
    <property type="molecule type" value="Genomic_DNA"/>
</dbReference>
<comment type="caution">
    <text evidence="1">The sequence shown here is derived from an EMBL/GenBank/DDBJ whole genome shotgun (WGS) entry which is preliminary data.</text>
</comment>
<proteinExistence type="predicted"/>
<dbReference type="Proteomes" id="UP000788993">
    <property type="component" value="Unassembled WGS sequence"/>
</dbReference>
<reference evidence="1" key="1">
    <citation type="journal article" date="2021" name="Open Biol.">
        <title>Shared evolutionary footprints suggest mitochondrial oxidative damage underlies multiple complex I losses in fungi.</title>
        <authorList>
            <person name="Schikora-Tamarit M.A."/>
            <person name="Marcet-Houben M."/>
            <person name="Nosek J."/>
            <person name="Gabaldon T."/>
        </authorList>
    </citation>
    <scope>NUCLEOTIDE SEQUENCE</scope>
    <source>
        <strain evidence="1">NCAIM Y.01608</strain>
    </source>
</reference>
<evidence type="ECO:0000313" key="1">
    <source>
        <dbReference type="EMBL" id="KAH3664858.1"/>
    </source>
</evidence>
<protein>
    <submittedName>
        <fullName evidence="1">Uncharacterized protein</fullName>
    </submittedName>
</protein>
<keyword evidence="2" id="KW-1185">Reference proteome</keyword>